<dbReference type="InterPro" id="IPR012678">
    <property type="entry name" value="Ribosomal_uL23/eL15/eS24_sf"/>
</dbReference>
<dbReference type="GO" id="GO:0006412">
    <property type="term" value="P:translation"/>
    <property type="evidence" value="ECO:0007669"/>
    <property type="project" value="InterPro"/>
</dbReference>
<name>A0A4V5P5R5_MONMO</name>
<organism evidence="4 5">
    <name type="scientific">Monodon monoceros</name>
    <name type="common">Narwhal</name>
    <name type="synonym">Ceratodon monodon</name>
    <dbReference type="NCBI Taxonomy" id="40151"/>
    <lineage>
        <taxon>Eukaryota</taxon>
        <taxon>Metazoa</taxon>
        <taxon>Chordata</taxon>
        <taxon>Craniata</taxon>
        <taxon>Vertebrata</taxon>
        <taxon>Euteleostomi</taxon>
        <taxon>Mammalia</taxon>
        <taxon>Eutheria</taxon>
        <taxon>Laurasiatheria</taxon>
        <taxon>Artiodactyla</taxon>
        <taxon>Whippomorpha</taxon>
        <taxon>Cetacea</taxon>
        <taxon>Odontoceti</taxon>
        <taxon>Monodontidae</taxon>
        <taxon>Monodon</taxon>
    </lineage>
</organism>
<dbReference type="InterPro" id="IPR013025">
    <property type="entry name" value="Ribosomal_uL23-like"/>
</dbReference>
<keyword evidence="2" id="KW-0689">Ribosomal protein</keyword>
<dbReference type="Gene3D" id="3.30.70.330">
    <property type="match status" value="1"/>
</dbReference>
<evidence type="ECO:0000256" key="3">
    <source>
        <dbReference type="ARBA" id="ARBA00023274"/>
    </source>
</evidence>
<evidence type="ECO:0008006" key="6">
    <source>
        <dbReference type="Google" id="ProtNLM"/>
    </source>
</evidence>
<evidence type="ECO:0000256" key="2">
    <source>
        <dbReference type="ARBA" id="ARBA00022980"/>
    </source>
</evidence>
<evidence type="ECO:0000313" key="5">
    <source>
        <dbReference type="Proteomes" id="UP000308365"/>
    </source>
</evidence>
<dbReference type="GO" id="GO:0003735">
    <property type="term" value="F:structural constituent of ribosome"/>
    <property type="evidence" value="ECO:0007669"/>
    <property type="project" value="InterPro"/>
</dbReference>
<comment type="caution">
    <text evidence="4">The sequence shown here is derived from an EMBL/GenBank/DDBJ whole genome shotgun (WGS) entry which is preliminary data.</text>
</comment>
<protein>
    <recommendedName>
        <fullName evidence="6">Ribosomal protein L23/L25 N-terminal domain-containing protein</fullName>
    </recommendedName>
</protein>
<keyword evidence="3" id="KW-0687">Ribonucleoprotein</keyword>
<comment type="similarity">
    <text evidence="1">Belongs to the universal ribosomal protein uL23 family.</text>
</comment>
<dbReference type="PANTHER" id="PTHR11620">
    <property type="entry name" value="60S RIBOSOMAL PROTEIN L23A"/>
    <property type="match status" value="1"/>
</dbReference>
<dbReference type="InterPro" id="IPR012677">
    <property type="entry name" value="Nucleotide-bd_a/b_plait_sf"/>
</dbReference>
<dbReference type="GO" id="GO:0044391">
    <property type="term" value="C:ribosomal subunit"/>
    <property type="evidence" value="ECO:0007669"/>
    <property type="project" value="UniProtKB-ARBA"/>
</dbReference>
<accession>A0A4V5P5R5</accession>
<dbReference type="EMBL" id="RWIC01001798">
    <property type="protein sequence ID" value="TKC34620.1"/>
    <property type="molecule type" value="Genomic_DNA"/>
</dbReference>
<reference evidence="5" key="1">
    <citation type="journal article" date="2019" name="IScience">
        <title>Narwhal Genome Reveals Long-Term Low Genetic Diversity despite Current Large Abundance Size.</title>
        <authorList>
            <person name="Westbury M.V."/>
            <person name="Petersen B."/>
            <person name="Garde E."/>
            <person name="Heide-Jorgensen M.P."/>
            <person name="Lorenzen E.D."/>
        </authorList>
    </citation>
    <scope>NUCLEOTIDE SEQUENCE [LARGE SCALE GENOMIC DNA]</scope>
</reference>
<gene>
    <name evidence="4" type="ORF">EI555_020241</name>
</gene>
<dbReference type="SUPFAM" id="SSF54189">
    <property type="entry name" value="Ribosomal proteins S24e, L23 and L15e"/>
    <property type="match status" value="1"/>
</dbReference>
<feature type="non-terminal residue" evidence="4">
    <location>
        <position position="1"/>
    </location>
</feature>
<dbReference type="Proteomes" id="UP000308365">
    <property type="component" value="Unassembled WGS sequence"/>
</dbReference>
<proteinExistence type="inferred from homology"/>
<evidence type="ECO:0000313" key="4">
    <source>
        <dbReference type="EMBL" id="TKC34620.1"/>
    </source>
</evidence>
<sequence length="220" mass="25066">LQEINVIFRKANQIELVIEHSRIIRHLYQFTQVAGKGKPTAVGIEEENEKDKLFTKMWLKGKKETPDPPKAEAKAKVLKAKKAALKGTQDTAALKAAQISLEDRPHYAIIKFPLTTKSHQIQQAVGKLYDMEVAKVNTLIKPDGEKKAYVPLDSYSSFRVIMTLMALRIVKMELTIFKFEKVTKKKSITYYQSVANSYYQLYEYKVDTTSYEGVLISTKG</sequence>
<evidence type="ECO:0000256" key="1">
    <source>
        <dbReference type="ARBA" id="ARBA00006700"/>
    </source>
</evidence>
<dbReference type="AlphaFoldDB" id="A0A4V5P5R5"/>